<accession>A0ABN7J7W4</accession>
<proteinExistence type="predicted"/>
<comment type="caution">
    <text evidence="1">The sequence shown here is derived from an EMBL/GenBank/DDBJ whole genome shotgun (WGS) entry which is preliminary data.</text>
</comment>
<protein>
    <submittedName>
        <fullName evidence="1">Uncharacterized protein</fullName>
    </submittedName>
</protein>
<gene>
    <name evidence="1" type="ORF">JKIAZH3_G9138</name>
</gene>
<organism evidence="1 2">
    <name type="scientific">Tilletia caries</name>
    <name type="common">wheat bunt fungus</name>
    <dbReference type="NCBI Taxonomy" id="13290"/>
    <lineage>
        <taxon>Eukaryota</taxon>
        <taxon>Fungi</taxon>
        <taxon>Dikarya</taxon>
        <taxon>Basidiomycota</taxon>
        <taxon>Ustilaginomycotina</taxon>
        <taxon>Exobasidiomycetes</taxon>
        <taxon>Tilletiales</taxon>
        <taxon>Tilletiaceae</taxon>
        <taxon>Tilletia</taxon>
    </lineage>
</organism>
<evidence type="ECO:0000313" key="1">
    <source>
        <dbReference type="EMBL" id="CAD6954944.1"/>
    </source>
</evidence>
<sequence length="71" mass="7296">MPDIAACLDPPPGFGLLDPVAVVDVDVYVEDAGVDAEELEDAEDDVIDVAETRGLALLGVMESAGPIDADV</sequence>
<evidence type="ECO:0000313" key="2">
    <source>
        <dbReference type="Proteomes" id="UP000836402"/>
    </source>
</evidence>
<name>A0ABN7J7W4_9BASI</name>
<dbReference type="EMBL" id="CAJHJG010006122">
    <property type="protein sequence ID" value="CAD6954944.1"/>
    <property type="molecule type" value="Genomic_DNA"/>
</dbReference>
<keyword evidence="2" id="KW-1185">Reference proteome</keyword>
<reference evidence="1" key="1">
    <citation type="submission" date="2020-10" db="EMBL/GenBank/DDBJ databases">
        <authorList>
            <person name="Sedaghatjoo S."/>
        </authorList>
    </citation>
    <scope>NUCLEOTIDE SEQUENCE</scope>
    <source>
        <strain evidence="1">AZH3</strain>
    </source>
</reference>
<dbReference type="Proteomes" id="UP000836402">
    <property type="component" value="Unassembled WGS sequence"/>
</dbReference>